<dbReference type="PANTHER" id="PTHR48080:SF2">
    <property type="entry name" value="D-GALACTONATE DEHYDRATASE"/>
    <property type="match status" value="1"/>
</dbReference>
<dbReference type="PANTHER" id="PTHR48080">
    <property type="entry name" value="D-GALACTONATE DEHYDRATASE-RELATED"/>
    <property type="match status" value="1"/>
</dbReference>
<gene>
    <name evidence="3" type="ORF">GCM10009755_20760</name>
</gene>
<dbReference type="Pfam" id="PF13378">
    <property type="entry name" value="MR_MLE_C"/>
    <property type="match status" value="1"/>
</dbReference>
<name>A0ABN2TJ87_9MICO</name>
<organism evidence="3 4">
    <name type="scientific">Brevibacterium samyangense</name>
    <dbReference type="NCBI Taxonomy" id="366888"/>
    <lineage>
        <taxon>Bacteria</taxon>
        <taxon>Bacillati</taxon>
        <taxon>Actinomycetota</taxon>
        <taxon>Actinomycetes</taxon>
        <taxon>Micrococcales</taxon>
        <taxon>Brevibacteriaceae</taxon>
        <taxon>Brevibacterium</taxon>
    </lineage>
</organism>
<dbReference type="SUPFAM" id="SSF51604">
    <property type="entry name" value="Enolase C-terminal domain-like"/>
    <property type="match status" value="1"/>
</dbReference>
<dbReference type="SUPFAM" id="SSF54826">
    <property type="entry name" value="Enolase N-terminal domain-like"/>
    <property type="match status" value="1"/>
</dbReference>
<dbReference type="InterPro" id="IPR036849">
    <property type="entry name" value="Enolase-like_C_sf"/>
</dbReference>
<dbReference type="InterPro" id="IPR034593">
    <property type="entry name" value="DgoD-like"/>
</dbReference>
<evidence type="ECO:0000259" key="2">
    <source>
        <dbReference type="SMART" id="SM00922"/>
    </source>
</evidence>
<reference evidence="3 4" key="1">
    <citation type="journal article" date="2019" name="Int. J. Syst. Evol. Microbiol.">
        <title>The Global Catalogue of Microorganisms (GCM) 10K type strain sequencing project: providing services to taxonomists for standard genome sequencing and annotation.</title>
        <authorList>
            <consortium name="The Broad Institute Genomics Platform"/>
            <consortium name="The Broad Institute Genome Sequencing Center for Infectious Disease"/>
            <person name="Wu L."/>
            <person name="Ma J."/>
        </authorList>
    </citation>
    <scope>NUCLEOTIDE SEQUENCE [LARGE SCALE GENOMIC DNA]</scope>
    <source>
        <strain evidence="3 4">JCM 14546</strain>
    </source>
</reference>
<accession>A0ABN2TJ87</accession>
<dbReference type="SMART" id="SM00922">
    <property type="entry name" value="MR_MLE"/>
    <property type="match status" value="1"/>
</dbReference>
<dbReference type="InterPro" id="IPR013342">
    <property type="entry name" value="Mandelate_racemase_C"/>
</dbReference>
<dbReference type="InterPro" id="IPR013341">
    <property type="entry name" value="Mandelate_racemase_N_dom"/>
</dbReference>
<protein>
    <submittedName>
        <fullName evidence="3">Mandelate racemase/muconate lactonizing enzyme family protein</fullName>
    </submittedName>
</protein>
<evidence type="ECO:0000313" key="3">
    <source>
        <dbReference type="EMBL" id="GAA2009727.1"/>
    </source>
</evidence>
<dbReference type="PROSITE" id="PS00908">
    <property type="entry name" value="MR_MLE_1"/>
    <property type="match status" value="1"/>
</dbReference>
<dbReference type="CDD" id="cd03316">
    <property type="entry name" value="MR_like"/>
    <property type="match status" value="1"/>
</dbReference>
<dbReference type="InterPro" id="IPR029017">
    <property type="entry name" value="Enolase-like_N"/>
</dbReference>
<dbReference type="InterPro" id="IPR018110">
    <property type="entry name" value="Mandel_Rmase/mucon_lact_enz_CS"/>
</dbReference>
<dbReference type="InterPro" id="IPR029065">
    <property type="entry name" value="Enolase_C-like"/>
</dbReference>
<evidence type="ECO:0000256" key="1">
    <source>
        <dbReference type="ARBA" id="ARBA00023239"/>
    </source>
</evidence>
<proteinExistence type="predicted"/>
<keyword evidence="1" id="KW-0456">Lyase</keyword>
<dbReference type="SFLD" id="SFLDS00001">
    <property type="entry name" value="Enolase"/>
    <property type="match status" value="1"/>
</dbReference>
<keyword evidence="4" id="KW-1185">Reference proteome</keyword>
<sequence length="329" mass="35105">MYRAFHFRGAAIMGALSAIDIALWDLAGKRLGVPVHELLGGASRTSVRVYTHVTGSSLADLIDDCTSAVRAGYTAVGHLSPFLDADRSRPQHETGTRYIRSAADNLHRIAEATAGAVDLCVELHRRLTPAEAIRFGDQVVDCDPLFLEDPVRPDNLDAMASVAQRSRVPIATGERLHTVEEFQMLHSRAPIAYTRISVCLAGGITGAMRIAAVAHAVGSQVVPHNPLSPLSTAACLQVALAVPNLALMELPDHERMPATALYTASGDARQEISQKDIVVGTPEAVEGYVPRSQAPGLGVHVDEAVAGKFPPTRVPVLTRLRVDGSVIDE</sequence>
<dbReference type="Gene3D" id="3.30.390.10">
    <property type="entry name" value="Enolase-like, N-terminal domain"/>
    <property type="match status" value="1"/>
</dbReference>
<dbReference type="Gene3D" id="3.20.20.120">
    <property type="entry name" value="Enolase-like C-terminal domain"/>
    <property type="match status" value="1"/>
</dbReference>
<comment type="caution">
    <text evidence="3">The sequence shown here is derived from an EMBL/GenBank/DDBJ whole genome shotgun (WGS) entry which is preliminary data.</text>
</comment>
<dbReference type="EMBL" id="BAAANO010000018">
    <property type="protein sequence ID" value="GAA2009727.1"/>
    <property type="molecule type" value="Genomic_DNA"/>
</dbReference>
<dbReference type="Proteomes" id="UP001500755">
    <property type="component" value="Unassembled WGS sequence"/>
</dbReference>
<feature type="domain" description="Mandelate racemase/muconate lactonizing enzyme C-terminal" evidence="2">
    <location>
        <begin position="58"/>
        <end position="169"/>
    </location>
</feature>
<evidence type="ECO:0000313" key="4">
    <source>
        <dbReference type="Proteomes" id="UP001500755"/>
    </source>
</evidence>
<dbReference type="Pfam" id="PF02746">
    <property type="entry name" value="MR_MLE_N"/>
    <property type="match status" value="1"/>
</dbReference>